<dbReference type="Proteomes" id="UP000245631">
    <property type="component" value="Unassembled WGS sequence"/>
</dbReference>
<dbReference type="AlphaFoldDB" id="A0A8E2WBB8"/>
<dbReference type="EMBL" id="QGGH01000011">
    <property type="protein sequence ID" value="PWJ88415.1"/>
    <property type="molecule type" value="Genomic_DNA"/>
</dbReference>
<organism evidence="1 2">
    <name type="scientific">Rhizobium loti</name>
    <name type="common">Mesorhizobium loti</name>
    <dbReference type="NCBI Taxonomy" id="381"/>
    <lineage>
        <taxon>Bacteria</taxon>
        <taxon>Pseudomonadati</taxon>
        <taxon>Pseudomonadota</taxon>
        <taxon>Alphaproteobacteria</taxon>
        <taxon>Hyphomicrobiales</taxon>
        <taxon>Phyllobacteriaceae</taxon>
        <taxon>Mesorhizobium</taxon>
    </lineage>
</organism>
<accession>A0A8E2WBB8</accession>
<reference evidence="1 2" key="1">
    <citation type="submission" date="2018-05" db="EMBL/GenBank/DDBJ databases">
        <title>Genomic Encyclopedia of Type Strains, Phase IV (KMG-IV): sequencing the most valuable type-strain genomes for metagenomic binning, comparative biology and taxonomic classification.</title>
        <authorList>
            <person name="Goeker M."/>
        </authorList>
    </citation>
    <scope>NUCLEOTIDE SEQUENCE [LARGE SCALE GENOMIC DNA]</scope>
    <source>
        <strain evidence="1 2">DSM 2626</strain>
    </source>
</reference>
<gene>
    <name evidence="1" type="ORF">C8D77_111138</name>
</gene>
<comment type="caution">
    <text evidence="1">The sequence shown here is derived from an EMBL/GenBank/DDBJ whole genome shotgun (WGS) entry which is preliminary data.</text>
</comment>
<evidence type="ECO:0000313" key="2">
    <source>
        <dbReference type="Proteomes" id="UP000245631"/>
    </source>
</evidence>
<proteinExistence type="predicted"/>
<dbReference type="GeneID" id="61056667"/>
<sequence>MFPSADSVALALVTACRLTGTNPMLTALGRASNLEARGRHLAFAALIEAFPEARKMGVARCCGYGKGMAAAPSNLGTFRKSSWWREDWIDEIVGALVADQYGEAAE</sequence>
<dbReference type="RefSeq" id="WP_170136841.1">
    <property type="nucleotide sequence ID" value="NZ_QGGH01000011.1"/>
</dbReference>
<evidence type="ECO:0000313" key="1">
    <source>
        <dbReference type="EMBL" id="PWJ88415.1"/>
    </source>
</evidence>
<name>A0A8E2WBB8_RHILI</name>
<protein>
    <submittedName>
        <fullName evidence="1">Uncharacterized protein</fullName>
    </submittedName>
</protein>